<reference evidence="1 2" key="1">
    <citation type="submission" date="2014-03" db="EMBL/GenBank/DDBJ databases">
        <title>Bradyrhizobium valentinum sp. nov., isolated from effective nodules of Lupinus mariae-josephae, a lupine endemic of basic-lime soils in Eastern Spain.</title>
        <authorList>
            <person name="Duran D."/>
            <person name="Rey L."/>
            <person name="Navarro A."/>
            <person name="Busquets A."/>
            <person name="Imperial J."/>
            <person name="Ruiz-Argueso T."/>
        </authorList>
    </citation>
    <scope>NUCLEOTIDE SEQUENCE [LARGE SCALE GENOMIC DNA]</scope>
    <source>
        <strain evidence="1 2">Ro19</strain>
    </source>
</reference>
<dbReference type="Proteomes" id="UP000052023">
    <property type="component" value="Unassembled WGS sequence"/>
</dbReference>
<gene>
    <name evidence="1" type="ORF">CQ13_01370</name>
</gene>
<proteinExistence type="predicted"/>
<name>A0A0R3NEC6_9BRAD</name>
<protein>
    <submittedName>
        <fullName evidence="1">Uncharacterized protein</fullName>
    </submittedName>
</protein>
<keyword evidence="2" id="KW-1185">Reference proteome</keyword>
<evidence type="ECO:0000313" key="1">
    <source>
        <dbReference type="EMBL" id="KRR30332.1"/>
    </source>
</evidence>
<sequence length="87" mass="10006">MFGRNARAEIADLDAHFGRALSRGDLAQRDDHPPAGRAIFERVLDQVLEQPQQFLAIARNRDRRLRQIDLDRDLAFPGEIAKRIVRC</sequence>
<evidence type="ECO:0000313" key="2">
    <source>
        <dbReference type="Proteomes" id="UP000052023"/>
    </source>
</evidence>
<accession>A0A0R3NEC6</accession>
<organism evidence="1 2">
    <name type="scientific">Bradyrhizobium retamae</name>
    <dbReference type="NCBI Taxonomy" id="1300035"/>
    <lineage>
        <taxon>Bacteria</taxon>
        <taxon>Pseudomonadati</taxon>
        <taxon>Pseudomonadota</taxon>
        <taxon>Alphaproteobacteria</taxon>
        <taxon>Hyphomicrobiales</taxon>
        <taxon>Nitrobacteraceae</taxon>
        <taxon>Bradyrhizobium</taxon>
    </lineage>
</organism>
<comment type="caution">
    <text evidence="1">The sequence shown here is derived from an EMBL/GenBank/DDBJ whole genome shotgun (WGS) entry which is preliminary data.</text>
</comment>
<dbReference type="EMBL" id="LLYA01000001">
    <property type="protein sequence ID" value="KRR30332.1"/>
    <property type="molecule type" value="Genomic_DNA"/>
</dbReference>
<dbReference type="AlphaFoldDB" id="A0A0R3NEC6"/>